<comment type="caution">
    <text evidence="2">The sequence shown here is derived from an EMBL/GenBank/DDBJ whole genome shotgun (WGS) entry which is preliminary data.</text>
</comment>
<dbReference type="PANTHER" id="PTHR31286:SF179">
    <property type="entry name" value="RNASE H TYPE-1 DOMAIN-CONTAINING PROTEIN"/>
    <property type="match status" value="1"/>
</dbReference>
<protein>
    <recommendedName>
        <fullName evidence="3">DUF4283 domain-containing protein</fullName>
    </recommendedName>
</protein>
<feature type="compositionally biased region" description="Basic and acidic residues" evidence="1">
    <location>
        <begin position="154"/>
        <end position="171"/>
    </location>
</feature>
<sequence>MQESSMFPIWVCFPELPAHLFRKEALSSVATMVGIPLQIDALTLNKSKLSQARVCVEIDLLKSIIEEFDLHINGVTIVQKVILEQLPEYCSLCKHVGHKDSDCFSKDNAPKPPPRNKIIPRHQQFAGTGIKQARDKGQKVTKSVGHPVTGQNSERSKTPLHAEEVECSKAN</sequence>
<dbReference type="AlphaFoldDB" id="A0AAW2M7Y2"/>
<dbReference type="PANTHER" id="PTHR31286">
    <property type="entry name" value="GLYCINE-RICH CELL WALL STRUCTURAL PROTEIN 1.8-LIKE"/>
    <property type="match status" value="1"/>
</dbReference>
<accession>A0AAW2M7Y2</accession>
<reference evidence="2" key="2">
    <citation type="journal article" date="2024" name="Plant">
        <title>Genomic evolution and insights into agronomic trait innovations of Sesamum species.</title>
        <authorList>
            <person name="Miao H."/>
            <person name="Wang L."/>
            <person name="Qu L."/>
            <person name="Liu H."/>
            <person name="Sun Y."/>
            <person name="Le M."/>
            <person name="Wang Q."/>
            <person name="Wei S."/>
            <person name="Zheng Y."/>
            <person name="Lin W."/>
            <person name="Duan Y."/>
            <person name="Cao H."/>
            <person name="Xiong S."/>
            <person name="Wang X."/>
            <person name="Wei L."/>
            <person name="Li C."/>
            <person name="Ma Q."/>
            <person name="Ju M."/>
            <person name="Zhao R."/>
            <person name="Li G."/>
            <person name="Mu C."/>
            <person name="Tian Q."/>
            <person name="Mei H."/>
            <person name="Zhang T."/>
            <person name="Gao T."/>
            <person name="Zhang H."/>
        </authorList>
    </citation>
    <scope>NUCLEOTIDE SEQUENCE</scope>
    <source>
        <strain evidence="2">G01</strain>
    </source>
</reference>
<name>A0AAW2M7Y2_9LAMI</name>
<evidence type="ECO:0008006" key="3">
    <source>
        <dbReference type="Google" id="ProtNLM"/>
    </source>
</evidence>
<feature type="region of interest" description="Disordered" evidence="1">
    <location>
        <begin position="132"/>
        <end position="171"/>
    </location>
</feature>
<dbReference type="EMBL" id="JACGWK010000011">
    <property type="protein sequence ID" value="KAL0326472.1"/>
    <property type="molecule type" value="Genomic_DNA"/>
</dbReference>
<proteinExistence type="predicted"/>
<gene>
    <name evidence="2" type="ORF">Sangu_1725200</name>
</gene>
<organism evidence="2">
    <name type="scientific">Sesamum angustifolium</name>
    <dbReference type="NCBI Taxonomy" id="2727405"/>
    <lineage>
        <taxon>Eukaryota</taxon>
        <taxon>Viridiplantae</taxon>
        <taxon>Streptophyta</taxon>
        <taxon>Embryophyta</taxon>
        <taxon>Tracheophyta</taxon>
        <taxon>Spermatophyta</taxon>
        <taxon>Magnoliopsida</taxon>
        <taxon>eudicotyledons</taxon>
        <taxon>Gunneridae</taxon>
        <taxon>Pentapetalae</taxon>
        <taxon>asterids</taxon>
        <taxon>lamiids</taxon>
        <taxon>Lamiales</taxon>
        <taxon>Pedaliaceae</taxon>
        <taxon>Sesamum</taxon>
    </lineage>
</organism>
<dbReference type="InterPro" id="IPR040256">
    <property type="entry name" value="At4g02000-like"/>
</dbReference>
<reference evidence="2" key="1">
    <citation type="submission" date="2020-06" db="EMBL/GenBank/DDBJ databases">
        <authorList>
            <person name="Li T."/>
            <person name="Hu X."/>
            <person name="Zhang T."/>
            <person name="Song X."/>
            <person name="Zhang H."/>
            <person name="Dai N."/>
            <person name="Sheng W."/>
            <person name="Hou X."/>
            <person name="Wei L."/>
        </authorList>
    </citation>
    <scope>NUCLEOTIDE SEQUENCE</scope>
    <source>
        <strain evidence="2">G01</strain>
        <tissue evidence="2">Leaf</tissue>
    </source>
</reference>
<evidence type="ECO:0000256" key="1">
    <source>
        <dbReference type="SAM" id="MobiDB-lite"/>
    </source>
</evidence>
<evidence type="ECO:0000313" key="2">
    <source>
        <dbReference type="EMBL" id="KAL0326472.1"/>
    </source>
</evidence>